<dbReference type="PANTHER" id="PTHR13182:SF8">
    <property type="entry name" value="CYTOPLASMIC 60S SUBUNIT BIOGENESIS FACTOR ZNF622"/>
    <property type="match status" value="1"/>
</dbReference>
<dbReference type="AlphaFoldDB" id="A0A1Z5KM10"/>
<dbReference type="GO" id="GO:0030687">
    <property type="term" value="C:preribosome, large subunit precursor"/>
    <property type="evidence" value="ECO:0007669"/>
    <property type="project" value="TreeGrafter"/>
</dbReference>
<name>A0A1Z5KM10_FISSO</name>
<evidence type="ECO:0000313" key="2">
    <source>
        <dbReference type="EMBL" id="GAX27354.1"/>
    </source>
</evidence>
<feature type="domain" description="C2H2-type" evidence="1">
    <location>
        <begin position="191"/>
        <end position="213"/>
    </location>
</feature>
<dbReference type="PROSITE" id="PS00028">
    <property type="entry name" value="ZINC_FINGER_C2H2_1"/>
    <property type="match status" value="1"/>
</dbReference>
<dbReference type="PANTHER" id="PTHR13182">
    <property type="entry name" value="ZINC FINGER PROTEIN 622"/>
    <property type="match status" value="1"/>
</dbReference>
<evidence type="ECO:0000259" key="1">
    <source>
        <dbReference type="PROSITE" id="PS00028"/>
    </source>
</evidence>
<dbReference type="InParanoid" id="A0A1Z5KM10"/>
<organism evidence="2 3">
    <name type="scientific">Fistulifera solaris</name>
    <name type="common">Oleaginous diatom</name>
    <dbReference type="NCBI Taxonomy" id="1519565"/>
    <lineage>
        <taxon>Eukaryota</taxon>
        <taxon>Sar</taxon>
        <taxon>Stramenopiles</taxon>
        <taxon>Ochrophyta</taxon>
        <taxon>Bacillariophyta</taxon>
        <taxon>Bacillariophyceae</taxon>
        <taxon>Bacillariophycidae</taxon>
        <taxon>Naviculales</taxon>
        <taxon>Naviculaceae</taxon>
        <taxon>Fistulifera</taxon>
    </lineage>
</organism>
<dbReference type="GO" id="GO:0042273">
    <property type="term" value="P:ribosomal large subunit biogenesis"/>
    <property type="evidence" value="ECO:0007669"/>
    <property type="project" value="TreeGrafter"/>
</dbReference>
<comment type="caution">
    <text evidence="2">The sequence shown here is derived from an EMBL/GenBank/DDBJ whole genome shotgun (WGS) entry which is preliminary data.</text>
</comment>
<dbReference type="Pfam" id="PF12756">
    <property type="entry name" value="zf-C2H2_2"/>
    <property type="match status" value="1"/>
</dbReference>
<accession>A0A1Z5KM10</accession>
<dbReference type="OrthoDB" id="19329at2759"/>
<proteinExistence type="predicted"/>
<sequence length="458" mass="51717">MELDSQLASTTAPGKLFASREELAAHYKSDWHKYNLKRREAGLPMLLQPDFQARLDAALALRQEKETGTSHLKKESKKHFKKKKNGISLVSQASAYDRMTKEAEAPTTDTIDVESMVENAVPTTEQPVAPEAIEIEPRQCLFDRHMSVSVQANVERMQRKYGFFIPDAEYLTDLTGLVGYCHEKIKLGHVCLYCQKVFTTWQGCQKHMISKRHTKLRYEPDIDLEEFAVFYDFAEADAEYLGRTSFEKNTVDADMDEVSGDDEDWEDISDDEAAAMDEEDDDDDSEMMDNDFDEAIARMGFDVTALGELVLPDGRIIGHRLYRRYYKQRAPRTNTSNEAVNAARLAASERLYRGQVYRIGYQGDRNSASDPSSGMTALMKAGIAPGMVAGRAGKGLLVKSGGSFTAMSIYRYQAAMRKQRKGDVKGLNLYNRSSLNMNRMDKKHNRLMNGVSVAHAKR</sequence>
<evidence type="ECO:0000313" key="3">
    <source>
        <dbReference type="Proteomes" id="UP000198406"/>
    </source>
</evidence>
<dbReference type="Proteomes" id="UP000198406">
    <property type="component" value="Unassembled WGS sequence"/>
</dbReference>
<dbReference type="InterPro" id="IPR041661">
    <property type="entry name" value="ZN622/Rei1/Reh1_Znf-C2H2"/>
</dbReference>
<protein>
    <submittedName>
        <fullName evidence="2">Pre-60S factor REI1</fullName>
    </submittedName>
</protein>
<dbReference type="InterPro" id="IPR040025">
    <property type="entry name" value="Znf622/Rei1/Reh1"/>
</dbReference>
<dbReference type="InterPro" id="IPR013087">
    <property type="entry name" value="Znf_C2H2_type"/>
</dbReference>
<reference evidence="2 3" key="1">
    <citation type="journal article" date="2015" name="Plant Cell">
        <title>Oil accumulation by the oleaginous diatom Fistulifera solaris as revealed by the genome and transcriptome.</title>
        <authorList>
            <person name="Tanaka T."/>
            <person name="Maeda Y."/>
            <person name="Veluchamy A."/>
            <person name="Tanaka M."/>
            <person name="Abida H."/>
            <person name="Marechal E."/>
            <person name="Bowler C."/>
            <person name="Muto M."/>
            <person name="Sunaga Y."/>
            <person name="Tanaka M."/>
            <person name="Yoshino T."/>
            <person name="Taniguchi T."/>
            <person name="Fukuda Y."/>
            <person name="Nemoto M."/>
            <person name="Matsumoto M."/>
            <person name="Wong P.S."/>
            <person name="Aburatani S."/>
            <person name="Fujibuchi W."/>
        </authorList>
    </citation>
    <scope>NUCLEOTIDE SEQUENCE [LARGE SCALE GENOMIC DNA]</scope>
    <source>
        <strain evidence="2 3">JPCC DA0580</strain>
    </source>
</reference>
<keyword evidence="3" id="KW-1185">Reference proteome</keyword>
<dbReference type="EMBL" id="BDSP01000256">
    <property type="protein sequence ID" value="GAX27354.1"/>
    <property type="molecule type" value="Genomic_DNA"/>
</dbReference>
<gene>
    <name evidence="2" type="ORF">FisN_17Lh263</name>
</gene>